<feature type="compositionally biased region" description="Polar residues" evidence="1">
    <location>
        <begin position="81"/>
        <end position="98"/>
    </location>
</feature>
<dbReference type="InterPro" id="IPR031679">
    <property type="entry name" value="SSTK-IP"/>
</dbReference>
<dbReference type="GO" id="GO:0005737">
    <property type="term" value="C:cytoplasm"/>
    <property type="evidence" value="ECO:0007669"/>
    <property type="project" value="TreeGrafter"/>
</dbReference>
<feature type="region of interest" description="Disordered" evidence="1">
    <location>
        <begin position="73"/>
        <end position="98"/>
    </location>
</feature>
<dbReference type="EMBL" id="CAJHUB010000760">
    <property type="protein sequence ID" value="CAD7684859.1"/>
    <property type="molecule type" value="Genomic_DNA"/>
</dbReference>
<dbReference type="Proteomes" id="UP000645828">
    <property type="component" value="Unassembled WGS sequence"/>
</dbReference>
<accession>A0A811Z8Y9</accession>
<dbReference type="PANTHER" id="PTHR37368:SF1">
    <property type="entry name" value="TSSK6-ACTIVATING CO-CHAPERONE PROTEIN"/>
    <property type="match status" value="1"/>
</dbReference>
<evidence type="ECO:0000313" key="3">
    <source>
        <dbReference type="Proteomes" id="UP000645828"/>
    </source>
</evidence>
<dbReference type="Pfam" id="PF15836">
    <property type="entry name" value="SSTK-IP"/>
    <property type="match status" value="1"/>
</dbReference>
<reference evidence="2" key="1">
    <citation type="submission" date="2020-12" db="EMBL/GenBank/DDBJ databases">
        <authorList>
            <consortium name="Molecular Ecology Group"/>
        </authorList>
    </citation>
    <scope>NUCLEOTIDE SEQUENCE</scope>
    <source>
        <strain evidence="2">TBG_1078</strain>
    </source>
</reference>
<comment type="caution">
    <text evidence="2">The sequence shown here is derived from an EMBL/GenBank/DDBJ whole genome shotgun (WGS) entry which is preliminary data.</text>
</comment>
<name>A0A811Z8Y9_NYCPR</name>
<dbReference type="AlphaFoldDB" id="A0A811Z8Y9"/>
<gene>
    <name evidence="2" type="ORF">NYPRO_LOCUS17652</name>
</gene>
<organism evidence="2 3">
    <name type="scientific">Nyctereutes procyonoides</name>
    <name type="common">Raccoon dog</name>
    <name type="synonym">Canis procyonoides</name>
    <dbReference type="NCBI Taxonomy" id="34880"/>
    <lineage>
        <taxon>Eukaryota</taxon>
        <taxon>Metazoa</taxon>
        <taxon>Chordata</taxon>
        <taxon>Craniata</taxon>
        <taxon>Vertebrata</taxon>
        <taxon>Euteleostomi</taxon>
        <taxon>Mammalia</taxon>
        <taxon>Eutheria</taxon>
        <taxon>Laurasiatheria</taxon>
        <taxon>Carnivora</taxon>
        <taxon>Caniformia</taxon>
        <taxon>Canidae</taxon>
        <taxon>Nyctereutes</taxon>
    </lineage>
</organism>
<evidence type="ECO:0000256" key="1">
    <source>
        <dbReference type="SAM" id="MobiDB-lite"/>
    </source>
</evidence>
<proteinExistence type="predicted"/>
<sequence length="98" mass="10742">MNLGERIKFQEPVGSPIPVGTHMELHPTHPTNRKAKADSNAVPFCGAKPSPSFISRQKQVPLATFLKIQTKLPSGGKQRTLPVSSHNPLLNHLPQFSK</sequence>
<protein>
    <submittedName>
        <fullName evidence="2">(raccoon dog) hypothetical protein</fullName>
    </submittedName>
</protein>
<evidence type="ECO:0000313" key="2">
    <source>
        <dbReference type="EMBL" id="CAD7684859.1"/>
    </source>
</evidence>
<dbReference type="GO" id="GO:0051087">
    <property type="term" value="F:protein-folding chaperone binding"/>
    <property type="evidence" value="ECO:0007669"/>
    <property type="project" value="InterPro"/>
</dbReference>
<keyword evidence="3" id="KW-1185">Reference proteome</keyword>
<dbReference type="PANTHER" id="PTHR37368">
    <property type="entry name" value="TSSK6-ACTIVATING CO-CHAPERONE PROTEIN"/>
    <property type="match status" value="1"/>
</dbReference>